<gene>
    <name evidence="2" type="ORF">SAMN05421810_105392</name>
</gene>
<feature type="compositionally biased region" description="Acidic residues" evidence="1">
    <location>
        <begin position="169"/>
        <end position="182"/>
    </location>
</feature>
<accession>A0A1I5X262</accession>
<dbReference type="Proteomes" id="UP000198727">
    <property type="component" value="Unassembled WGS sequence"/>
</dbReference>
<keyword evidence="3" id="KW-1185">Reference proteome</keyword>
<evidence type="ECO:0000256" key="1">
    <source>
        <dbReference type="SAM" id="MobiDB-lite"/>
    </source>
</evidence>
<feature type="compositionally biased region" description="Pro residues" evidence="1">
    <location>
        <begin position="111"/>
        <end position="160"/>
    </location>
</feature>
<feature type="compositionally biased region" description="Basic and acidic residues" evidence="1">
    <location>
        <begin position="36"/>
        <end position="51"/>
    </location>
</feature>
<dbReference type="AlphaFoldDB" id="A0A1I5X262"/>
<evidence type="ECO:0000313" key="2">
    <source>
        <dbReference type="EMBL" id="SFQ26000.1"/>
    </source>
</evidence>
<proteinExistence type="predicted"/>
<reference evidence="3" key="1">
    <citation type="submission" date="2016-10" db="EMBL/GenBank/DDBJ databases">
        <authorList>
            <person name="Varghese N."/>
            <person name="Submissions S."/>
        </authorList>
    </citation>
    <scope>NUCLEOTIDE SEQUENCE [LARGE SCALE GENOMIC DNA]</scope>
    <source>
        <strain evidence="3">CGMCC 4.5579</strain>
    </source>
</reference>
<protein>
    <submittedName>
        <fullName evidence="2">Uncharacterized protein</fullName>
    </submittedName>
</protein>
<feature type="compositionally biased region" description="Low complexity" evidence="1">
    <location>
        <begin position="25"/>
        <end position="35"/>
    </location>
</feature>
<feature type="compositionally biased region" description="Basic and acidic residues" evidence="1">
    <location>
        <begin position="58"/>
        <end position="68"/>
    </location>
</feature>
<dbReference type="EMBL" id="FOWW01000005">
    <property type="protein sequence ID" value="SFQ26000.1"/>
    <property type="molecule type" value="Genomic_DNA"/>
</dbReference>
<name>A0A1I5X262_9PSEU</name>
<feature type="region of interest" description="Disordered" evidence="1">
    <location>
        <begin position="25"/>
        <end position="182"/>
    </location>
</feature>
<dbReference type="STRING" id="587909.SAMN05421810_105392"/>
<feature type="compositionally biased region" description="Acidic residues" evidence="1">
    <location>
        <begin position="80"/>
        <end position="93"/>
    </location>
</feature>
<organism evidence="2 3">
    <name type="scientific">Amycolatopsis arida</name>
    <dbReference type="NCBI Taxonomy" id="587909"/>
    <lineage>
        <taxon>Bacteria</taxon>
        <taxon>Bacillati</taxon>
        <taxon>Actinomycetota</taxon>
        <taxon>Actinomycetes</taxon>
        <taxon>Pseudonocardiales</taxon>
        <taxon>Pseudonocardiaceae</taxon>
        <taxon>Amycolatopsis</taxon>
    </lineage>
</organism>
<sequence length="182" mass="19288">MSTPPSTPHSTLAERLARIRERAGAAAAEVDAAVRTQRDRIRAEADRRRAESAAFCAELDRTASDRRAGRNAWSRPATPADDEVTFDLPDDEDARGAGPGRPDSDQRDRPPTPAGPPPAPGPLPNPPTTPVTDPVPTPLSSPVPGSPPTPSTPPTPPAPPRTATNRLVDDEDDFADTDWTSD</sequence>
<evidence type="ECO:0000313" key="3">
    <source>
        <dbReference type="Proteomes" id="UP000198727"/>
    </source>
</evidence>
<dbReference type="RefSeq" id="WP_092531217.1">
    <property type="nucleotide sequence ID" value="NZ_FOWW01000005.1"/>
</dbReference>